<dbReference type="InterPro" id="IPR050426">
    <property type="entry name" value="Glycosyltransferase_28"/>
</dbReference>
<dbReference type="PANTHER" id="PTHR48050">
    <property type="entry name" value="STEROL 3-BETA-GLUCOSYLTRANSFERASE"/>
    <property type="match status" value="1"/>
</dbReference>
<name>A0A2P8IGX6_SACCR</name>
<dbReference type="RefSeq" id="WP_106614602.1">
    <property type="nucleotide sequence ID" value="NZ_PYAX01000002.1"/>
</dbReference>
<organism evidence="6 7">
    <name type="scientific">Saccharothrix carnea</name>
    <dbReference type="NCBI Taxonomy" id="1280637"/>
    <lineage>
        <taxon>Bacteria</taxon>
        <taxon>Bacillati</taxon>
        <taxon>Actinomycetota</taxon>
        <taxon>Actinomycetes</taxon>
        <taxon>Pseudonocardiales</taxon>
        <taxon>Pseudonocardiaceae</taxon>
        <taxon>Saccharothrix</taxon>
    </lineage>
</organism>
<dbReference type="InterPro" id="IPR002213">
    <property type="entry name" value="UDP_glucos_trans"/>
</dbReference>
<gene>
    <name evidence="6" type="ORF">B0I31_102699</name>
</gene>
<proteinExistence type="inferred from homology"/>
<keyword evidence="2" id="KW-0328">Glycosyltransferase</keyword>
<sequence length="377" mass="39583">MKFLFVSEGGAGSILPIVPLAQAVRSAGHEVFAAAYAEALPLLLEAGLPAVAAPRKAPRDYRVLRDGKLAPLPEDLEERAAVLGALGARIAADTYHDLVGLVRGWRPDVIVGGPLAVAASLLSAEFGIPLATVEFGMAEPRNRQDATFEELRRLGFAHLPTPACGLVLCPESVRPPGSAVGEPMRYVSYAPAKPVEPWMYTKEDLPRVWISAGSRVSADHALDDLTAMIHAAADLDVELLIATPDHIAAQLGPLPPKARAGWMPFDVLAPTCDLAIHHGGGSTMLGCAAAGVPQVIIPHTPEFATYYQPLADYGAAKLVPADEDTPTRVRAVCAEVLTGPTYRLAAVRLRAEIAALPGPPAVVSRLESIAATGARSA</sequence>
<evidence type="ECO:0000256" key="1">
    <source>
        <dbReference type="ARBA" id="ARBA00006962"/>
    </source>
</evidence>
<evidence type="ECO:0000313" key="7">
    <source>
        <dbReference type="Proteomes" id="UP000241118"/>
    </source>
</evidence>
<dbReference type="EMBL" id="PYAX01000002">
    <property type="protein sequence ID" value="PSL57720.1"/>
    <property type="molecule type" value="Genomic_DNA"/>
</dbReference>
<evidence type="ECO:0000259" key="5">
    <source>
        <dbReference type="Pfam" id="PF21036"/>
    </source>
</evidence>
<dbReference type="Gene3D" id="3.40.50.2000">
    <property type="entry name" value="Glycogen Phosphorylase B"/>
    <property type="match status" value="2"/>
</dbReference>
<dbReference type="AlphaFoldDB" id="A0A2P8IGX6"/>
<protein>
    <submittedName>
        <fullName evidence="6">Glycosyltransferase</fullName>
    </submittedName>
</protein>
<dbReference type="PANTHER" id="PTHR48050:SF13">
    <property type="entry name" value="STEROL 3-BETA-GLUCOSYLTRANSFERASE UGT80A2"/>
    <property type="match status" value="1"/>
</dbReference>
<accession>A0A2P8IGX6</accession>
<dbReference type="Pfam" id="PF06722">
    <property type="entry name" value="EryCIII-like_C"/>
    <property type="match status" value="1"/>
</dbReference>
<dbReference type="OrthoDB" id="5488434at2"/>
<dbReference type="SUPFAM" id="SSF53756">
    <property type="entry name" value="UDP-Glycosyltransferase/glycogen phosphorylase"/>
    <property type="match status" value="1"/>
</dbReference>
<evidence type="ECO:0000313" key="6">
    <source>
        <dbReference type="EMBL" id="PSL57720.1"/>
    </source>
</evidence>
<dbReference type="GO" id="GO:0008194">
    <property type="term" value="F:UDP-glycosyltransferase activity"/>
    <property type="evidence" value="ECO:0007669"/>
    <property type="project" value="InterPro"/>
</dbReference>
<dbReference type="GO" id="GO:0017000">
    <property type="term" value="P:antibiotic biosynthetic process"/>
    <property type="evidence" value="ECO:0007669"/>
    <property type="project" value="UniProtKB-ARBA"/>
</dbReference>
<dbReference type="CDD" id="cd03784">
    <property type="entry name" value="GT1_Gtf-like"/>
    <property type="match status" value="1"/>
</dbReference>
<dbReference type="Proteomes" id="UP000241118">
    <property type="component" value="Unassembled WGS sequence"/>
</dbReference>
<comment type="similarity">
    <text evidence="1">Belongs to the glycosyltransferase 28 family.</text>
</comment>
<dbReference type="Pfam" id="PF21036">
    <property type="entry name" value="EryCIII-like_N"/>
    <property type="match status" value="1"/>
</dbReference>
<dbReference type="GO" id="GO:0016758">
    <property type="term" value="F:hexosyltransferase activity"/>
    <property type="evidence" value="ECO:0007669"/>
    <property type="project" value="UniProtKB-ARBA"/>
</dbReference>
<comment type="caution">
    <text evidence="6">The sequence shown here is derived from an EMBL/GenBank/DDBJ whole genome shotgun (WGS) entry which is preliminary data.</text>
</comment>
<dbReference type="InterPro" id="IPR048284">
    <property type="entry name" value="EryCIII-like_N"/>
</dbReference>
<evidence type="ECO:0000256" key="3">
    <source>
        <dbReference type="ARBA" id="ARBA00022679"/>
    </source>
</evidence>
<keyword evidence="7" id="KW-1185">Reference proteome</keyword>
<feature type="domain" description="Erythromycin biosynthesis protein CIII-like C-terminal" evidence="4">
    <location>
        <begin position="228"/>
        <end position="368"/>
    </location>
</feature>
<evidence type="ECO:0000259" key="4">
    <source>
        <dbReference type="Pfam" id="PF06722"/>
    </source>
</evidence>
<reference evidence="6 7" key="1">
    <citation type="submission" date="2018-03" db="EMBL/GenBank/DDBJ databases">
        <title>Genomic Encyclopedia of Type Strains, Phase III (KMG-III): the genomes of soil and plant-associated and newly described type strains.</title>
        <authorList>
            <person name="Whitman W."/>
        </authorList>
    </citation>
    <scope>NUCLEOTIDE SEQUENCE [LARGE SCALE GENOMIC DNA]</scope>
    <source>
        <strain evidence="6 7">CGMCC 4.7097</strain>
    </source>
</reference>
<keyword evidence="3 6" id="KW-0808">Transferase</keyword>
<feature type="domain" description="Erythromycin biosynthesis protein CIII-like N-terminal" evidence="5">
    <location>
        <begin position="22"/>
        <end position="213"/>
    </location>
</feature>
<dbReference type="InterPro" id="IPR010610">
    <property type="entry name" value="EryCIII-like_C"/>
</dbReference>
<evidence type="ECO:0000256" key="2">
    <source>
        <dbReference type="ARBA" id="ARBA00022676"/>
    </source>
</evidence>